<comment type="caution">
    <text evidence="1">The sequence shown here is derived from an EMBL/GenBank/DDBJ whole genome shotgun (WGS) entry which is preliminary data.</text>
</comment>
<organism evidence="1 2">
    <name type="scientific">Smallanthus sonchifolius</name>
    <dbReference type="NCBI Taxonomy" id="185202"/>
    <lineage>
        <taxon>Eukaryota</taxon>
        <taxon>Viridiplantae</taxon>
        <taxon>Streptophyta</taxon>
        <taxon>Embryophyta</taxon>
        <taxon>Tracheophyta</taxon>
        <taxon>Spermatophyta</taxon>
        <taxon>Magnoliopsida</taxon>
        <taxon>eudicotyledons</taxon>
        <taxon>Gunneridae</taxon>
        <taxon>Pentapetalae</taxon>
        <taxon>asterids</taxon>
        <taxon>campanulids</taxon>
        <taxon>Asterales</taxon>
        <taxon>Asteraceae</taxon>
        <taxon>Asteroideae</taxon>
        <taxon>Heliantheae alliance</taxon>
        <taxon>Millerieae</taxon>
        <taxon>Smallanthus</taxon>
    </lineage>
</organism>
<gene>
    <name evidence="1" type="ORF">L1987_84410</name>
</gene>
<keyword evidence="2" id="KW-1185">Reference proteome</keyword>
<proteinExistence type="predicted"/>
<dbReference type="Proteomes" id="UP001056120">
    <property type="component" value="Linkage Group LG28"/>
</dbReference>
<reference evidence="1 2" key="2">
    <citation type="journal article" date="2022" name="Mol. Ecol. Resour.">
        <title>The genomes of chicory, endive, great burdock and yacon provide insights into Asteraceae paleo-polyploidization history and plant inulin production.</title>
        <authorList>
            <person name="Fan W."/>
            <person name="Wang S."/>
            <person name="Wang H."/>
            <person name="Wang A."/>
            <person name="Jiang F."/>
            <person name="Liu H."/>
            <person name="Zhao H."/>
            <person name="Xu D."/>
            <person name="Zhang Y."/>
        </authorList>
    </citation>
    <scope>NUCLEOTIDE SEQUENCE [LARGE SCALE GENOMIC DNA]</scope>
    <source>
        <strain evidence="2">cv. Yunnan</strain>
        <tissue evidence="1">Leaves</tissue>
    </source>
</reference>
<evidence type="ECO:0000313" key="1">
    <source>
        <dbReference type="EMBL" id="KAI3683895.1"/>
    </source>
</evidence>
<protein>
    <submittedName>
        <fullName evidence="1">Uncharacterized protein</fullName>
    </submittedName>
</protein>
<name>A0ACB8YEM6_9ASTR</name>
<accession>A0ACB8YEM6</accession>
<sequence length="1024" mass="113094">MEEHLNEEKSSMDTDLQTTLLNDHNHHDHKGGIKTIPFILGTSTCFISNFKLWILNLCFDSGNESFEKVASYGLMPNMILYFTEVYHLEAVAGSTITYIWSALSNGLSIFGAFISDSYLGPFPVIAIGSLMTLLGMTLLWLTSMVPQLTPSSCNGPNTGCSPPTPTQLAFLFSAFVIMSIGSGCIRPCSIAFGAEQLKPVRTGNNNQRLISSYFNWYYASVTVSAFVAVTVVVYIQDRFGWQIGFVVPVCIMICSALVFLIGSPLYVKVEVKENPYSGLFHVLVMSFKNRRIRLLPDDCYNHSSETGRVELTDSLRFLNKACVVRDTNIDCSTLYPTVEKVESFKSLIRILPLWSTSILLFTNATLPYPTLQAKTMNRHVTSWFEIPAGSYSVFMVMTLAIWVMFYNCLLVPFLAKYTRNPSGLNPKTRMGIGLLISIIAMAVSAIVETIRRDMAGSNTTADDNMSAMWLVPQYVLLGLAEGSNVVGLMEYCYSEIPKSMSSVAMAVFTMSSAVAGVVGSVLVNTVNSITSRGGHFLEFAQLFVLFDLLSCSSEFFIAGNGSFEKVASYGLMPNMILYFTEVYHLEAVAGSTITYIWSALSNGLSIFGAFISDSYLGPFRVIAIGSLMTLLGMTLLWWTSMVPQLTPSSCNGPNNGCSPPTPTQLAFLFSAFVIMSIGSGCIRPCSIAFGAEQLKPVRTGNNNQRLISSYFNWYYASVTVSAFVAVTVVVYIQDRFGWQIGFVVPVCIMICSALVFLIGSPLYVKVEVKENPYSGLFQVLVMAFKNRRIRLLPDDCYNHSNERGRVELTDSLRFLNKACVVRDTNIDCSTLYPTVEKVESFKSLIRILPLWSTSILLYTNLYLPYPILQAKTMNRHVTSWFEIPAGSYSVFLVMTLTIWVMFYNCLLVPFLAKYTRDPSGLNPKTRMGIGLLISIIAMAVSASVETIRRDMAGSNTTANDNMSAMWLVPQFALLGIAEACNVVGLMEYCYSEIPKSMSSVAMAVFTMSYAVSGVVGSLLVNTVD</sequence>
<reference evidence="2" key="1">
    <citation type="journal article" date="2022" name="Mol. Ecol. Resour.">
        <title>The genomes of chicory, endive, great burdock and yacon provide insights into Asteraceae palaeo-polyploidization history and plant inulin production.</title>
        <authorList>
            <person name="Fan W."/>
            <person name="Wang S."/>
            <person name="Wang H."/>
            <person name="Wang A."/>
            <person name="Jiang F."/>
            <person name="Liu H."/>
            <person name="Zhao H."/>
            <person name="Xu D."/>
            <person name="Zhang Y."/>
        </authorList>
    </citation>
    <scope>NUCLEOTIDE SEQUENCE [LARGE SCALE GENOMIC DNA]</scope>
    <source>
        <strain evidence="2">cv. Yunnan</strain>
    </source>
</reference>
<evidence type="ECO:0000313" key="2">
    <source>
        <dbReference type="Proteomes" id="UP001056120"/>
    </source>
</evidence>
<dbReference type="EMBL" id="CM042045">
    <property type="protein sequence ID" value="KAI3683895.1"/>
    <property type="molecule type" value="Genomic_DNA"/>
</dbReference>